<evidence type="ECO:0000313" key="1">
    <source>
        <dbReference type="EMBL" id="KAK0301632.1"/>
    </source>
</evidence>
<name>A0AAN6J3K5_9PEZI</name>
<dbReference type="AlphaFoldDB" id="A0AAN6J3K5"/>
<reference evidence="1" key="1">
    <citation type="submission" date="2021-12" db="EMBL/GenBank/DDBJ databases">
        <title>Black yeast isolated from Biological Soil Crust.</title>
        <authorList>
            <person name="Kurbessoian T."/>
        </authorList>
    </citation>
    <scope>NUCLEOTIDE SEQUENCE</scope>
    <source>
        <strain evidence="1">CCFEE 5208</strain>
    </source>
</reference>
<gene>
    <name evidence="1" type="ORF">LTR82_018199</name>
</gene>
<sequence length="224" mass="24723">MLGQRCDCKDIAVDLAYKKEIAMDRATSGVCRRSSNCHQPSVTIVQEDSIQIEKEVSVDCVQSRQDSCWSLHCDRTDQAPYTLSKHAGETMTSTTLLGLPRENPSADLAFFFRTTGPVVPHRRPSKAEHRPGSGVVIPAKKALHFLKLWPGQSKKKSEDTLILRDEGGLLMDGAEPRQTSLGQKYLFIVLKLVEDASEEFKGQALGRLSEESADKAPALRQVAS</sequence>
<evidence type="ECO:0000313" key="2">
    <source>
        <dbReference type="Proteomes" id="UP001168146"/>
    </source>
</evidence>
<proteinExistence type="predicted"/>
<accession>A0AAN6J3K5</accession>
<dbReference type="EMBL" id="JASUXU010000328">
    <property type="protein sequence ID" value="KAK0301632.1"/>
    <property type="molecule type" value="Genomic_DNA"/>
</dbReference>
<comment type="caution">
    <text evidence="1">The sequence shown here is derived from an EMBL/GenBank/DDBJ whole genome shotgun (WGS) entry which is preliminary data.</text>
</comment>
<organism evidence="1 2">
    <name type="scientific">Friedmanniomyces endolithicus</name>
    <dbReference type="NCBI Taxonomy" id="329885"/>
    <lineage>
        <taxon>Eukaryota</taxon>
        <taxon>Fungi</taxon>
        <taxon>Dikarya</taxon>
        <taxon>Ascomycota</taxon>
        <taxon>Pezizomycotina</taxon>
        <taxon>Dothideomycetes</taxon>
        <taxon>Dothideomycetidae</taxon>
        <taxon>Mycosphaerellales</taxon>
        <taxon>Teratosphaeriaceae</taxon>
        <taxon>Friedmanniomyces</taxon>
    </lineage>
</organism>
<protein>
    <submittedName>
        <fullName evidence="1">Uncharacterized protein</fullName>
    </submittedName>
</protein>
<dbReference type="Proteomes" id="UP001168146">
    <property type="component" value="Unassembled WGS sequence"/>
</dbReference>